<dbReference type="Gene3D" id="1.10.10.60">
    <property type="entry name" value="Homeodomain-like"/>
    <property type="match status" value="1"/>
</dbReference>
<evidence type="ECO:0000256" key="4">
    <source>
        <dbReference type="SAM" id="Phobius"/>
    </source>
</evidence>
<feature type="transmembrane region" description="Helical" evidence="4">
    <location>
        <begin position="365"/>
        <end position="383"/>
    </location>
</feature>
<dbReference type="GO" id="GO:0043565">
    <property type="term" value="F:sequence-specific DNA binding"/>
    <property type="evidence" value="ECO:0007669"/>
    <property type="project" value="InterPro"/>
</dbReference>
<keyword evidence="7" id="KW-1185">Reference proteome</keyword>
<feature type="transmembrane region" description="Helical" evidence="4">
    <location>
        <begin position="269"/>
        <end position="291"/>
    </location>
</feature>
<name>A0A2T0XA71_9BACT</name>
<dbReference type="SUPFAM" id="SSF81296">
    <property type="entry name" value="E set domains"/>
    <property type="match status" value="1"/>
</dbReference>
<reference evidence="6 7" key="1">
    <citation type="submission" date="2018-07" db="EMBL/GenBank/DDBJ databases">
        <title>Freshwater and sediment microbial communities from various areas in North America, analyzing microbe dynamics in response to fracking.</title>
        <authorList>
            <person name="Lamendella R."/>
        </authorList>
    </citation>
    <scope>NUCLEOTIDE SEQUENCE [LARGE SCALE GENOMIC DNA]</scope>
    <source>
        <strain evidence="6 7">160A</strain>
    </source>
</reference>
<dbReference type="PROSITE" id="PS01124">
    <property type="entry name" value="HTH_ARAC_FAMILY_2"/>
    <property type="match status" value="1"/>
</dbReference>
<dbReference type="SUPFAM" id="SSF46689">
    <property type="entry name" value="Homeodomain-like"/>
    <property type="match status" value="1"/>
</dbReference>
<keyword evidence="2 6" id="KW-0238">DNA-binding</keyword>
<dbReference type="Proteomes" id="UP000252733">
    <property type="component" value="Unassembled WGS sequence"/>
</dbReference>
<sequence length="511" mass="58783">MQKTINYKIILILLISFLLSDSVSLSQNKSITIIVESLPGNTPADEPIFVCGNFNNWNIRDTVYQLKQRADGKLMVNIPDVADTIQFKFSRGDWMKIETSSDNSYLPNRTLIDKTEDHIDVRIQNWQDLGGRTSMPVFVFILSAAILNGIFLIILLRSKKKKYDTRKTRHTIIWTLTLILVLLGAVIYEFSNPLWKFRLMQGFELMLFLAGPLVFIFYRSFLTKIKSISPVHYTPALLTFILNMFRLSGLWQTAWLQVSLKNNLFLIDAILILTGSISLLTYVSLSIFTLLRHKKATKRENTSHPYAFSINSPNEVNSDTTPAASSEWMFLYLTGAINLMSVIAGISLFWLIASGLLLFRNYQDIPLSLSSIQLFVIFYFVYFNEAIFYPPKTEKINDLNRILANRILMIMQESKPFLNPDLTLAGFAESIDNKPHTISKTINDCFNKNFRDFINEYRVNEFIKKMDSEDAKNMTFLYLAYEAGFNSKSTFNLAFKKVTGLSPREYFSTEK</sequence>
<keyword evidence="4" id="KW-0472">Membrane</keyword>
<evidence type="ECO:0000259" key="5">
    <source>
        <dbReference type="PROSITE" id="PS01124"/>
    </source>
</evidence>
<protein>
    <submittedName>
        <fullName evidence="6">AraC-like DNA-binding protein</fullName>
    </submittedName>
</protein>
<dbReference type="PANTHER" id="PTHR43280">
    <property type="entry name" value="ARAC-FAMILY TRANSCRIPTIONAL REGULATOR"/>
    <property type="match status" value="1"/>
</dbReference>
<evidence type="ECO:0000313" key="7">
    <source>
        <dbReference type="Proteomes" id="UP000252733"/>
    </source>
</evidence>
<evidence type="ECO:0000256" key="1">
    <source>
        <dbReference type="ARBA" id="ARBA00023015"/>
    </source>
</evidence>
<keyword evidence="4" id="KW-0812">Transmembrane</keyword>
<feature type="transmembrane region" description="Helical" evidence="4">
    <location>
        <begin position="168"/>
        <end position="188"/>
    </location>
</feature>
<dbReference type="InterPro" id="IPR009057">
    <property type="entry name" value="Homeodomain-like_sf"/>
</dbReference>
<accession>A0A2T0XA71</accession>
<dbReference type="SMART" id="SM00342">
    <property type="entry name" value="HTH_ARAC"/>
    <property type="match status" value="1"/>
</dbReference>
<keyword evidence="3" id="KW-0804">Transcription</keyword>
<keyword evidence="4" id="KW-1133">Transmembrane helix</keyword>
<dbReference type="AlphaFoldDB" id="A0A2T0XA71"/>
<organism evidence="6 7">
    <name type="scientific">Marinilabilia salmonicolor</name>
    <dbReference type="NCBI Taxonomy" id="989"/>
    <lineage>
        <taxon>Bacteria</taxon>
        <taxon>Pseudomonadati</taxon>
        <taxon>Bacteroidota</taxon>
        <taxon>Bacteroidia</taxon>
        <taxon>Marinilabiliales</taxon>
        <taxon>Marinilabiliaceae</taxon>
        <taxon>Marinilabilia</taxon>
    </lineage>
</organism>
<dbReference type="InterPro" id="IPR018060">
    <property type="entry name" value="HTH_AraC"/>
</dbReference>
<dbReference type="GO" id="GO:0003700">
    <property type="term" value="F:DNA-binding transcription factor activity"/>
    <property type="evidence" value="ECO:0007669"/>
    <property type="project" value="InterPro"/>
</dbReference>
<dbReference type="RefSeq" id="WP_106154357.1">
    <property type="nucleotide sequence ID" value="NZ_PVTS01000019.1"/>
</dbReference>
<proteinExistence type="predicted"/>
<dbReference type="Pfam" id="PF12833">
    <property type="entry name" value="HTH_18"/>
    <property type="match status" value="1"/>
</dbReference>
<gene>
    <name evidence="6" type="ORF">DFO77_10840</name>
</gene>
<dbReference type="EMBL" id="QPIZ01000008">
    <property type="protein sequence ID" value="RCW36598.1"/>
    <property type="molecule type" value="Genomic_DNA"/>
</dbReference>
<evidence type="ECO:0000256" key="3">
    <source>
        <dbReference type="ARBA" id="ARBA00023163"/>
    </source>
</evidence>
<evidence type="ECO:0000256" key="2">
    <source>
        <dbReference type="ARBA" id="ARBA00023125"/>
    </source>
</evidence>
<dbReference type="PANTHER" id="PTHR43280:SF29">
    <property type="entry name" value="ARAC-FAMILY TRANSCRIPTIONAL REGULATOR"/>
    <property type="match status" value="1"/>
</dbReference>
<evidence type="ECO:0000313" key="6">
    <source>
        <dbReference type="EMBL" id="RCW36598.1"/>
    </source>
</evidence>
<dbReference type="OrthoDB" id="1122790at2"/>
<comment type="caution">
    <text evidence="6">The sequence shown here is derived from an EMBL/GenBank/DDBJ whole genome shotgun (WGS) entry which is preliminary data.</text>
</comment>
<feature type="transmembrane region" description="Helical" evidence="4">
    <location>
        <begin position="230"/>
        <end position="249"/>
    </location>
</feature>
<feature type="domain" description="HTH araC/xylS-type" evidence="5">
    <location>
        <begin position="405"/>
        <end position="509"/>
    </location>
</feature>
<keyword evidence="1" id="KW-0805">Transcription regulation</keyword>
<feature type="transmembrane region" description="Helical" evidence="4">
    <location>
        <begin position="330"/>
        <end position="353"/>
    </location>
</feature>
<feature type="transmembrane region" description="Helical" evidence="4">
    <location>
        <begin position="137"/>
        <end position="156"/>
    </location>
</feature>
<feature type="transmembrane region" description="Helical" evidence="4">
    <location>
        <begin position="200"/>
        <end position="218"/>
    </location>
</feature>
<dbReference type="InterPro" id="IPR014756">
    <property type="entry name" value="Ig_E-set"/>
</dbReference>